<evidence type="ECO:0000313" key="1">
    <source>
        <dbReference type="EMBL" id="KAF2567341.1"/>
    </source>
</evidence>
<gene>
    <name evidence="1" type="ORF">F2Q68_00024416</name>
</gene>
<accession>A0A8S9IBU7</accession>
<dbReference type="AlphaFoldDB" id="A0A8S9IBU7"/>
<evidence type="ECO:0000313" key="2">
    <source>
        <dbReference type="Proteomes" id="UP000712281"/>
    </source>
</evidence>
<proteinExistence type="predicted"/>
<dbReference type="EMBL" id="QGKW02001911">
    <property type="protein sequence ID" value="KAF2567341.1"/>
    <property type="molecule type" value="Genomic_DNA"/>
</dbReference>
<name>A0A8S9IBU7_BRACR</name>
<dbReference type="Proteomes" id="UP000712281">
    <property type="component" value="Unassembled WGS sequence"/>
</dbReference>
<comment type="caution">
    <text evidence="1">The sequence shown here is derived from an EMBL/GenBank/DDBJ whole genome shotgun (WGS) entry which is preliminary data.</text>
</comment>
<reference evidence="1" key="1">
    <citation type="submission" date="2019-12" db="EMBL/GenBank/DDBJ databases">
        <title>Genome sequencing and annotation of Brassica cretica.</title>
        <authorList>
            <person name="Studholme D.J."/>
            <person name="Sarris P.F."/>
        </authorList>
    </citation>
    <scope>NUCLEOTIDE SEQUENCE</scope>
    <source>
        <strain evidence="1">PFS-001/15</strain>
        <tissue evidence="1">Leaf</tissue>
    </source>
</reference>
<organism evidence="1 2">
    <name type="scientific">Brassica cretica</name>
    <name type="common">Mustard</name>
    <dbReference type="NCBI Taxonomy" id="69181"/>
    <lineage>
        <taxon>Eukaryota</taxon>
        <taxon>Viridiplantae</taxon>
        <taxon>Streptophyta</taxon>
        <taxon>Embryophyta</taxon>
        <taxon>Tracheophyta</taxon>
        <taxon>Spermatophyta</taxon>
        <taxon>Magnoliopsida</taxon>
        <taxon>eudicotyledons</taxon>
        <taxon>Gunneridae</taxon>
        <taxon>Pentapetalae</taxon>
        <taxon>rosids</taxon>
        <taxon>malvids</taxon>
        <taxon>Brassicales</taxon>
        <taxon>Brassicaceae</taxon>
        <taxon>Brassiceae</taxon>
        <taxon>Brassica</taxon>
    </lineage>
</organism>
<protein>
    <submittedName>
        <fullName evidence="1">Uncharacterized protein</fullName>
    </submittedName>
</protein>
<sequence>MVAWTGLEHFRVGIFNPPPPRLCLGPVLPPPAIEPDDFVVASWRGVRTGEKRSSFFENRTRSSLSYFNHPS</sequence>